<keyword evidence="2" id="KW-1185">Reference proteome</keyword>
<name>A0ABQ9HBM1_9NEOP</name>
<accession>A0ABQ9HBM1</accession>
<sequence length="321" mass="36129">MSDLCAIYSQRMEALGVEVAGTHLTRLRDSLLKMNPQLEGWRSQNLPSKKMWPILNTRHRKEQETSVTTYLTLKIHAETLKKELVDLLHSLGICISYERFRIVHSDIANNLLAMYNAQKLVCPPDLTHDLFTTASVVNTDHNPLSDTAMSCFHGTAISVVQLPTQCKHGRARELTTPKTEKGIRRVQQLPPLYANVPPCFVSISRVSCRPPEDILSCEIPKDPDPVAQKWLDHLSVAMLPRVGMVLTQQTFVDEAQFLAMMLHTMNVVKAVVEHLNPGQIPVSVADAPLYALLKKIQFTMVDTHGEEKLLQWVVCTLNLLL</sequence>
<dbReference type="PANTHER" id="PTHR47018:SF4">
    <property type="match status" value="1"/>
</dbReference>
<comment type="caution">
    <text evidence="1">The sequence shown here is derived from an EMBL/GenBank/DDBJ whole genome shotgun (WGS) entry which is preliminary data.</text>
</comment>
<protein>
    <submittedName>
        <fullName evidence="1">Uncharacterized protein</fullName>
    </submittedName>
</protein>
<reference evidence="1 2" key="1">
    <citation type="submission" date="2023-02" db="EMBL/GenBank/DDBJ databases">
        <title>LHISI_Scaffold_Assembly.</title>
        <authorList>
            <person name="Stuart O.P."/>
            <person name="Cleave R."/>
            <person name="Magrath M.J.L."/>
            <person name="Mikheyev A.S."/>
        </authorList>
    </citation>
    <scope>NUCLEOTIDE SEQUENCE [LARGE SCALE GENOMIC DNA]</scope>
    <source>
        <strain evidence="1">Daus_M_001</strain>
        <tissue evidence="1">Leg muscle</tissue>
    </source>
</reference>
<evidence type="ECO:0000313" key="2">
    <source>
        <dbReference type="Proteomes" id="UP001159363"/>
    </source>
</evidence>
<dbReference type="PANTHER" id="PTHR47018">
    <property type="entry name" value="CXC DOMAIN-CONTAINING PROTEIN-RELATED"/>
    <property type="match status" value="1"/>
</dbReference>
<dbReference type="Proteomes" id="UP001159363">
    <property type="component" value="Chromosome 5"/>
</dbReference>
<dbReference type="EMBL" id="JARBHB010000006">
    <property type="protein sequence ID" value="KAJ8881586.1"/>
    <property type="molecule type" value="Genomic_DNA"/>
</dbReference>
<gene>
    <name evidence="1" type="ORF">PR048_018070</name>
</gene>
<organism evidence="1 2">
    <name type="scientific">Dryococelus australis</name>
    <dbReference type="NCBI Taxonomy" id="614101"/>
    <lineage>
        <taxon>Eukaryota</taxon>
        <taxon>Metazoa</taxon>
        <taxon>Ecdysozoa</taxon>
        <taxon>Arthropoda</taxon>
        <taxon>Hexapoda</taxon>
        <taxon>Insecta</taxon>
        <taxon>Pterygota</taxon>
        <taxon>Neoptera</taxon>
        <taxon>Polyneoptera</taxon>
        <taxon>Phasmatodea</taxon>
        <taxon>Verophasmatodea</taxon>
        <taxon>Anareolatae</taxon>
        <taxon>Phasmatidae</taxon>
        <taxon>Eurycanthinae</taxon>
        <taxon>Dryococelus</taxon>
    </lineage>
</organism>
<proteinExistence type="predicted"/>
<evidence type="ECO:0000313" key="1">
    <source>
        <dbReference type="EMBL" id="KAJ8881586.1"/>
    </source>
</evidence>